<evidence type="ECO:0000313" key="4">
    <source>
        <dbReference type="EMBL" id="KAG2197798.1"/>
    </source>
</evidence>
<dbReference type="Proteomes" id="UP000650833">
    <property type="component" value="Unassembled WGS sequence"/>
</dbReference>
<keyword evidence="3" id="KW-0732">Signal</keyword>
<keyword evidence="2" id="KW-0472">Membrane</keyword>
<gene>
    <name evidence="4" type="ORF">INT46_011603</name>
</gene>
<protein>
    <submittedName>
        <fullName evidence="4">Uncharacterized protein</fullName>
    </submittedName>
</protein>
<feature type="chain" id="PRO_5034835591" evidence="3">
    <location>
        <begin position="16"/>
        <end position="207"/>
    </location>
</feature>
<feature type="region of interest" description="Disordered" evidence="1">
    <location>
        <begin position="77"/>
        <end position="96"/>
    </location>
</feature>
<accession>A0A8H7UZH6</accession>
<keyword evidence="2" id="KW-1133">Transmembrane helix</keyword>
<feature type="compositionally biased region" description="Basic and acidic residues" evidence="1">
    <location>
        <begin position="77"/>
        <end position="93"/>
    </location>
</feature>
<reference evidence="4" key="1">
    <citation type="submission" date="2020-12" db="EMBL/GenBank/DDBJ databases">
        <title>Metabolic potential, ecology and presence of endohyphal bacteria is reflected in genomic diversity of Mucoromycotina.</title>
        <authorList>
            <person name="Muszewska A."/>
            <person name="Okrasinska A."/>
            <person name="Steczkiewicz K."/>
            <person name="Drgas O."/>
            <person name="Orlowska M."/>
            <person name="Perlinska-Lenart U."/>
            <person name="Aleksandrzak-Piekarczyk T."/>
            <person name="Szatraj K."/>
            <person name="Zielenkiewicz U."/>
            <person name="Pilsyk S."/>
            <person name="Malc E."/>
            <person name="Mieczkowski P."/>
            <person name="Kruszewska J.S."/>
            <person name="Biernat P."/>
            <person name="Pawlowska J."/>
        </authorList>
    </citation>
    <scope>NUCLEOTIDE SEQUENCE</scope>
    <source>
        <strain evidence="4">CBS 226.32</strain>
    </source>
</reference>
<evidence type="ECO:0000256" key="3">
    <source>
        <dbReference type="SAM" id="SignalP"/>
    </source>
</evidence>
<evidence type="ECO:0000256" key="1">
    <source>
        <dbReference type="SAM" id="MobiDB-lite"/>
    </source>
</evidence>
<sequence length="207" mass="23871">MKILMLVILTPLIAAIVLRSKYSFFMPLEDKRFNVYNATSFFLCLATITWATLWFFKSEAPLIDPEIAISEEIERRRRRNEDQNNRNRSRDNAHYTPSLHQYDEEIDYTLPSYFEVPPPPTYIKAISSSNGEVQIEQVENIPLSATESSSQIRNSIIESTVDNYNVTTDIINEANIDRIEDNHAIPRAIHDSTSVNEVTEVNQSTRQ</sequence>
<evidence type="ECO:0000256" key="2">
    <source>
        <dbReference type="SAM" id="Phobius"/>
    </source>
</evidence>
<evidence type="ECO:0000313" key="5">
    <source>
        <dbReference type="Proteomes" id="UP000650833"/>
    </source>
</evidence>
<dbReference type="AlphaFoldDB" id="A0A8H7UZH6"/>
<organism evidence="4 5">
    <name type="scientific">Mucor plumbeus</name>
    <dbReference type="NCBI Taxonomy" id="97098"/>
    <lineage>
        <taxon>Eukaryota</taxon>
        <taxon>Fungi</taxon>
        <taxon>Fungi incertae sedis</taxon>
        <taxon>Mucoromycota</taxon>
        <taxon>Mucoromycotina</taxon>
        <taxon>Mucoromycetes</taxon>
        <taxon>Mucorales</taxon>
        <taxon>Mucorineae</taxon>
        <taxon>Mucoraceae</taxon>
        <taxon>Mucor</taxon>
    </lineage>
</organism>
<dbReference type="EMBL" id="JAEPRC010000415">
    <property type="protein sequence ID" value="KAG2197798.1"/>
    <property type="molecule type" value="Genomic_DNA"/>
</dbReference>
<dbReference type="OrthoDB" id="2218769at2759"/>
<keyword evidence="2" id="KW-0812">Transmembrane</keyword>
<comment type="caution">
    <text evidence="4">The sequence shown here is derived from an EMBL/GenBank/DDBJ whole genome shotgun (WGS) entry which is preliminary data.</text>
</comment>
<proteinExistence type="predicted"/>
<feature type="signal peptide" evidence="3">
    <location>
        <begin position="1"/>
        <end position="15"/>
    </location>
</feature>
<feature type="transmembrane region" description="Helical" evidence="2">
    <location>
        <begin position="35"/>
        <end position="56"/>
    </location>
</feature>
<name>A0A8H7UZH6_9FUNG</name>
<keyword evidence="5" id="KW-1185">Reference proteome</keyword>